<dbReference type="AlphaFoldDB" id="A0A4R8TT72"/>
<keyword evidence="1" id="KW-0732">Signal</keyword>
<dbReference type="EMBL" id="QAPF01000011">
    <property type="protein sequence ID" value="TEA21983.1"/>
    <property type="molecule type" value="Genomic_DNA"/>
</dbReference>
<evidence type="ECO:0000256" key="1">
    <source>
        <dbReference type="SAM" id="SignalP"/>
    </source>
</evidence>
<dbReference type="Proteomes" id="UP000295604">
    <property type="component" value="Unassembled WGS sequence"/>
</dbReference>
<accession>A0A4R8TT72</accession>
<sequence>MAISRQRLVSNWPRAIKFAWLLARCRALRPGAIGTPNNKVQLQYLAWKDVELSKGAYSVSSSHQTTTSRNTTYFRIWSSTLRSPPQSTLKAMPFGPGRSQSLFGTTLSRLMKDGTKMTFAATRSSEK</sequence>
<keyword evidence="3" id="KW-1185">Reference proteome</keyword>
<comment type="caution">
    <text evidence="2">The sequence shown here is derived from an EMBL/GenBank/DDBJ whole genome shotgun (WGS) entry which is preliminary data.</text>
</comment>
<proteinExistence type="predicted"/>
<protein>
    <submittedName>
        <fullName evidence="2">Uncharacterized protein</fullName>
    </submittedName>
</protein>
<evidence type="ECO:0000313" key="3">
    <source>
        <dbReference type="Proteomes" id="UP000295604"/>
    </source>
</evidence>
<gene>
    <name evidence="2" type="ORF">C8034_v006129</name>
</gene>
<organism evidence="2 3">
    <name type="scientific">Colletotrichum sidae</name>
    <dbReference type="NCBI Taxonomy" id="1347389"/>
    <lineage>
        <taxon>Eukaryota</taxon>
        <taxon>Fungi</taxon>
        <taxon>Dikarya</taxon>
        <taxon>Ascomycota</taxon>
        <taxon>Pezizomycotina</taxon>
        <taxon>Sordariomycetes</taxon>
        <taxon>Hypocreomycetidae</taxon>
        <taxon>Glomerellales</taxon>
        <taxon>Glomerellaceae</taxon>
        <taxon>Colletotrichum</taxon>
        <taxon>Colletotrichum orbiculare species complex</taxon>
    </lineage>
</organism>
<feature type="signal peptide" evidence="1">
    <location>
        <begin position="1"/>
        <end position="27"/>
    </location>
</feature>
<feature type="chain" id="PRO_5020833134" evidence="1">
    <location>
        <begin position="28"/>
        <end position="127"/>
    </location>
</feature>
<name>A0A4R8TT72_9PEZI</name>
<evidence type="ECO:0000313" key="2">
    <source>
        <dbReference type="EMBL" id="TEA21983.1"/>
    </source>
</evidence>
<reference evidence="2 3" key="1">
    <citation type="submission" date="2018-11" db="EMBL/GenBank/DDBJ databases">
        <title>Genome sequence and assembly of Colletotrichum sidae.</title>
        <authorList>
            <person name="Gan P."/>
            <person name="Shirasu K."/>
        </authorList>
    </citation>
    <scope>NUCLEOTIDE SEQUENCE [LARGE SCALE GENOMIC DNA]</scope>
    <source>
        <strain evidence="2 3">CBS 518.97</strain>
    </source>
</reference>